<proteinExistence type="predicted"/>
<gene>
    <name evidence="1" type="ORF">MELLADRAFT_69795</name>
</gene>
<evidence type="ECO:0000313" key="1">
    <source>
        <dbReference type="EMBL" id="EGF97761.1"/>
    </source>
</evidence>
<dbReference type="OrthoDB" id="10500436at2759"/>
<dbReference type="AlphaFoldDB" id="F4SC72"/>
<keyword evidence="2" id="KW-1185">Reference proteome</keyword>
<dbReference type="KEGG" id="mlr:MELLADRAFT_69795"/>
<dbReference type="RefSeq" id="XP_007418979.1">
    <property type="nucleotide sequence ID" value="XM_007418917.1"/>
</dbReference>
<dbReference type="Proteomes" id="UP000001072">
    <property type="component" value="Unassembled WGS sequence"/>
</dbReference>
<dbReference type="EMBL" id="GL883201">
    <property type="protein sequence ID" value="EGF97761.1"/>
    <property type="molecule type" value="Genomic_DNA"/>
</dbReference>
<dbReference type="HOGENOM" id="CLU_106813_0_0_1"/>
<name>F4SC72_MELLP</name>
<dbReference type="VEuPathDB" id="FungiDB:MELLADRAFT_69795"/>
<sequence length="160" mass="17567">MPAGPKKNSELHRVTCQCQAFDCYLGQYLDAYGVPQKGVEVLPDTLKTHTLADQRNKALRTLASQRPLLLPDQNQPSADNLLQPLQNLYLNQGTSCINSPLTGLTNEGSQNSYSNTGEDIVELSSNNNLSKSSRRCPSAISARNDGVKVYDCGRFCTFIE</sequence>
<organism evidence="2">
    <name type="scientific">Melampsora larici-populina (strain 98AG31 / pathotype 3-4-7)</name>
    <name type="common">Poplar leaf rust fungus</name>
    <dbReference type="NCBI Taxonomy" id="747676"/>
    <lineage>
        <taxon>Eukaryota</taxon>
        <taxon>Fungi</taxon>
        <taxon>Dikarya</taxon>
        <taxon>Basidiomycota</taxon>
        <taxon>Pucciniomycotina</taxon>
        <taxon>Pucciniomycetes</taxon>
        <taxon>Pucciniales</taxon>
        <taxon>Melampsoraceae</taxon>
        <taxon>Melampsora</taxon>
    </lineage>
</organism>
<dbReference type="InParanoid" id="F4SC72"/>
<accession>F4SC72</accession>
<protein>
    <submittedName>
        <fullName evidence="1">Uncharacterized protein</fullName>
    </submittedName>
</protein>
<evidence type="ECO:0000313" key="2">
    <source>
        <dbReference type="Proteomes" id="UP000001072"/>
    </source>
</evidence>
<dbReference type="GeneID" id="18931324"/>
<reference evidence="2" key="1">
    <citation type="journal article" date="2011" name="Proc. Natl. Acad. Sci. U.S.A.">
        <title>Obligate biotrophy features unraveled by the genomic analysis of rust fungi.</title>
        <authorList>
            <person name="Duplessis S."/>
            <person name="Cuomo C.A."/>
            <person name="Lin Y.-C."/>
            <person name="Aerts A."/>
            <person name="Tisserant E."/>
            <person name="Veneault-Fourrey C."/>
            <person name="Joly D.L."/>
            <person name="Hacquard S."/>
            <person name="Amselem J."/>
            <person name="Cantarel B.L."/>
            <person name="Chiu R."/>
            <person name="Coutinho P.M."/>
            <person name="Feau N."/>
            <person name="Field M."/>
            <person name="Frey P."/>
            <person name="Gelhaye E."/>
            <person name="Goldberg J."/>
            <person name="Grabherr M.G."/>
            <person name="Kodira C.D."/>
            <person name="Kohler A."/>
            <person name="Kuees U."/>
            <person name="Lindquist E.A."/>
            <person name="Lucas S.M."/>
            <person name="Mago R."/>
            <person name="Mauceli E."/>
            <person name="Morin E."/>
            <person name="Murat C."/>
            <person name="Pangilinan J.L."/>
            <person name="Park R."/>
            <person name="Pearson M."/>
            <person name="Quesneville H."/>
            <person name="Rouhier N."/>
            <person name="Sakthikumar S."/>
            <person name="Salamov A.A."/>
            <person name="Schmutz J."/>
            <person name="Selles B."/>
            <person name="Shapiro H."/>
            <person name="Tanguay P."/>
            <person name="Tuskan G.A."/>
            <person name="Henrissat B."/>
            <person name="Van de Peer Y."/>
            <person name="Rouze P."/>
            <person name="Ellis J.G."/>
            <person name="Dodds P.N."/>
            <person name="Schein J.E."/>
            <person name="Zhong S."/>
            <person name="Hamelin R.C."/>
            <person name="Grigoriev I.V."/>
            <person name="Szabo L.J."/>
            <person name="Martin F."/>
        </authorList>
    </citation>
    <scope>NUCLEOTIDE SEQUENCE [LARGE SCALE GENOMIC DNA]</scope>
    <source>
        <strain evidence="2">98AG31 / pathotype 3-4-7</strain>
    </source>
</reference>